<comment type="caution">
    <text evidence="2">The sequence shown here is derived from an EMBL/GenBank/DDBJ whole genome shotgun (WGS) entry which is preliminary data.</text>
</comment>
<dbReference type="AlphaFoldDB" id="A0A919CPH5"/>
<protein>
    <submittedName>
        <fullName evidence="2">Carboxymethylenebutenolidase</fullName>
    </submittedName>
</protein>
<dbReference type="GO" id="GO:0016787">
    <property type="term" value="F:hydrolase activity"/>
    <property type="evidence" value="ECO:0007669"/>
    <property type="project" value="InterPro"/>
</dbReference>
<dbReference type="PANTHER" id="PTHR46623">
    <property type="entry name" value="CARBOXYMETHYLENEBUTENOLIDASE-RELATED"/>
    <property type="match status" value="1"/>
</dbReference>
<reference evidence="2" key="1">
    <citation type="journal article" date="2014" name="Int. J. Syst. Evol. Microbiol.">
        <title>Complete genome sequence of Corynebacterium casei LMG S-19264T (=DSM 44701T), isolated from a smear-ripened cheese.</title>
        <authorList>
            <consortium name="US DOE Joint Genome Institute (JGI-PGF)"/>
            <person name="Walter F."/>
            <person name="Albersmeier A."/>
            <person name="Kalinowski J."/>
            <person name="Ruckert C."/>
        </authorList>
    </citation>
    <scope>NUCLEOTIDE SEQUENCE</scope>
    <source>
        <strain evidence="2">KCTC 42651</strain>
    </source>
</reference>
<evidence type="ECO:0000259" key="1">
    <source>
        <dbReference type="Pfam" id="PF01738"/>
    </source>
</evidence>
<dbReference type="InterPro" id="IPR029058">
    <property type="entry name" value="AB_hydrolase_fold"/>
</dbReference>
<reference evidence="2" key="2">
    <citation type="submission" date="2020-09" db="EMBL/GenBank/DDBJ databases">
        <authorList>
            <person name="Sun Q."/>
            <person name="Kim S."/>
        </authorList>
    </citation>
    <scope>NUCLEOTIDE SEQUENCE</scope>
    <source>
        <strain evidence="2">KCTC 42651</strain>
    </source>
</reference>
<dbReference type="EMBL" id="BMZS01000004">
    <property type="protein sequence ID" value="GHD50110.1"/>
    <property type="molecule type" value="Genomic_DNA"/>
</dbReference>
<dbReference type="Proteomes" id="UP000630353">
    <property type="component" value="Unassembled WGS sequence"/>
</dbReference>
<gene>
    <name evidence="2" type="ORF">GCM10017083_23420</name>
</gene>
<dbReference type="SUPFAM" id="SSF53474">
    <property type="entry name" value="alpha/beta-Hydrolases"/>
    <property type="match status" value="1"/>
</dbReference>
<proteinExistence type="predicted"/>
<sequence length="248" mass="27336">MAYESMIAESVTINGNDGEPISAYLARPMGPGPFPGVVLIHHLPGWGEFYREMTRKFAHHGYAAISHNLYHHLGEGHPDDVAAKARAEGGVADDQMVGDTDGAVEFLRAQPYVTDKVGLIGSCSGGRQAFLYACRKDNVDAVVELWGGRVVQAEDDRPAKQPVPPIDLTAGLSCPLLGLFGNEDRAPSPEQVDRHEAELKKHGKTYEFHRYDGAGHGFFYYHRPMYRVEQALDGWEKIFAFFGKHLAG</sequence>
<evidence type="ECO:0000313" key="2">
    <source>
        <dbReference type="EMBL" id="GHD50110.1"/>
    </source>
</evidence>
<feature type="domain" description="Dienelactone hydrolase" evidence="1">
    <location>
        <begin position="21"/>
        <end position="245"/>
    </location>
</feature>
<dbReference type="PANTHER" id="PTHR46623:SF6">
    <property type="entry name" value="ALPHA_BETA-HYDROLASES SUPERFAMILY PROTEIN"/>
    <property type="match status" value="1"/>
</dbReference>
<dbReference type="InterPro" id="IPR051049">
    <property type="entry name" value="Dienelactone_hydrolase-like"/>
</dbReference>
<keyword evidence="3" id="KW-1185">Reference proteome</keyword>
<dbReference type="InterPro" id="IPR002925">
    <property type="entry name" value="Dienelactn_hydro"/>
</dbReference>
<accession>A0A919CPH5</accession>
<name>A0A919CPH5_9PROT</name>
<dbReference type="Pfam" id="PF01738">
    <property type="entry name" value="DLH"/>
    <property type="match status" value="1"/>
</dbReference>
<organism evidence="2 3">
    <name type="scientific">Thalassobaculum fulvum</name>
    <dbReference type="NCBI Taxonomy" id="1633335"/>
    <lineage>
        <taxon>Bacteria</taxon>
        <taxon>Pseudomonadati</taxon>
        <taxon>Pseudomonadota</taxon>
        <taxon>Alphaproteobacteria</taxon>
        <taxon>Rhodospirillales</taxon>
        <taxon>Thalassobaculaceae</taxon>
        <taxon>Thalassobaculum</taxon>
    </lineage>
</organism>
<dbReference type="Gene3D" id="3.40.50.1820">
    <property type="entry name" value="alpha/beta hydrolase"/>
    <property type="match status" value="1"/>
</dbReference>
<evidence type="ECO:0000313" key="3">
    <source>
        <dbReference type="Proteomes" id="UP000630353"/>
    </source>
</evidence>
<dbReference type="RefSeq" id="WP_189989580.1">
    <property type="nucleotide sequence ID" value="NZ_BMZS01000004.1"/>
</dbReference>